<evidence type="ECO:0000313" key="2">
    <source>
        <dbReference type="EMBL" id="JAE08669.1"/>
    </source>
</evidence>
<evidence type="ECO:0000256" key="1">
    <source>
        <dbReference type="SAM" id="Phobius"/>
    </source>
</evidence>
<proteinExistence type="predicted"/>
<keyword evidence="1" id="KW-1133">Transmembrane helix</keyword>
<accession>A0A0A9FBU3</accession>
<dbReference type="AlphaFoldDB" id="A0A0A9FBU3"/>
<protein>
    <submittedName>
        <fullName evidence="2">Uncharacterized protein</fullName>
    </submittedName>
</protein>
<reference evidence="2" key="2">
    <citation type="journal article" date="2015" name="Data Brief">
        <title>Shoot transcriptome of the giant reed, Arundo donax.</title>
        <authorList>
            <person name="Barrero R.A."/>
            <person name="Guerrero F.D."/>
            <person name="Moolhuijzen P."/>
            <person name="Goolsby J.A."/>
            <person name="Tidwell J."/>
            <person name="Bellgard S.E."/>
            <person name="Bellgard M.I."/>
        </authorList>
    </citation>
    <scope>NUCLEOTIDE SEQUENCE</scope>
    <source>
        <tissue evidence="2">Shoot tissue taken approximately 20 cm above the soil surface</tissue>
    </source>
</reference>
<name>A0A0A9FBU3_ARUDO</name>
<keyword evidence="1" id="KW-0812">Transmembrane</keyword>
<reference evidence="2" key="1">
    <citation type="submission" date="2014-09" db="EMBL/GenBank/DDBJ databases">
        <authorList>
            <person name="Magalhaes I.L.F."/>
            <person name="Oliveira U."/>
            <person name="Santos F.R."/>
            <person name="Vidigal T.H.D.A."/>
            <person name="Brescovit A.D."/>
            <person name="Santos A.J."/>
        </authorList>
    </citation>
    <scope>NUCLEOTIDE SEQUENCE</scope>
    <source>
        <tissue evidence="2">Shoot tissue taken approximately 20 cm above the soil surface</tissue>
    </source>
</reference>
<sequence length="67" mass="7835">MLDILSKTVVLLLWILSLLIDFLECWTYAISNLGRHLSLNRMFVACTLAKSWSMLFLHIQLVFLMPH</sequence>
<feature type="transmembrane region" description="Helical" evidence="1">
    <location>
        <begin position="42"/>
        <end position="65"/>
    </location>
</feature>
<organism evidence="2">
    <name type="scientific">Arundo donax</name>
    <name type="common">Giant reed</name>
    <name type="synonym">Donax arundinaceus</name>
    <dbReference type="NCBI Taxonomy" id="35708"/>
    <lineage>
        <taxon>Eukaryota</taxon>
        <taxon>Viridiplantae</taxon>
        <taxon>Streptophyta</taxon>
        <taxon>Embryophyta</taxon>
        <taxon>Tracheophyta</taxon>
        <taxon>Spermatophyta</taxon>
        <taxon>Magnoliopsida</taxon>
        <taxon>Liliopsida</taxon>
        <taxon>Poales</taxon>
        <taxon>Poaceae</taxon>
        <taxon>PACMAD clade</taxon>
        <taxon>Arundinoideae</taxon>
        <taxon>Arundineae</taxon>
        <taxon>Arundo</taxon>
    </lineage>
</organism>
<keyword evidence="1" id="KW-0472">Membrane</keyword>
<dbReference type="EMBL" id="GBRH01189227">
    <property type="protein sequence ID" value="JAE08669.1"/>
    <property type="molecule type" value="Transcribed_RNA"/>
</dbReference>
<feature type="transmembrane region" description="Helical" evidence="1">
    <location>
        <begin position="12"/>
        <end position="30"/>
    </location>
</feature>